<keyword evidence="1" id="KW-0812">Transmembrane</keyword>
<sequence>MTIICKKTYLAGAGKRNLFKLFPVLKMSVAIVMWTCAKRSFIICRIPGTALKKTFLNGIGQ</sequence>
<dbReference type="Proteomes" id="UP000198757">
    <property type="component" value="Unassembled WGS sequence"/>
</dbReference>
<dbReference type="STRING" id="1285928.SAMN04487894_104317"/>
<evidence type="ECO:0000313" key="3">
    <source>
        <dbReference type="Proteomes" id="UP000198757"/>
    </source>
</evidence>
<keyword evidence="3" id="KW-1185">Reference proteome</keyword>
<feature type="transmembrane region" description="Helical" evidence="1">
    <location>
        <begin position="18"/>
        <end position="37"/>
    </location>
</feature>
<proteinExistence type="predicted"/>
<evidence type="ECO:0000256" key="1">
    <source>
        <dbReference type="SAM" id="Phobius"/>
    </source>
</evidence>
<gene>
    <name evidence="2" type="ORF">SAMN04487894_104317</name>
</gene>
<accession>A0A1G6Q8I2</accession>
<dbReference type="AlphaFoldDB" id="A0A1G6Q8I2"/>
<keyword evidence="1" id="KW-1133">Transmembrane helix</keyword>
<name>A0A1G6Q8I2_NIADE</name>
<reference evidence="3" key="1">
    <citation type="submission" date="2016-10" db="EMBL/GenBank/DDBJ databases">
        <authorList>
            <person name="Varghese N."/>
            <person name="Submissions S."/>
        </authorList>
    </citation>
    <scope>NUCLEOTIDE SEQUENCE [LARGE SCALE GENOMIC DNA]</scope>
    <source>
        <strain evidence="3">DSM 25811 / CCM 8410 / LMG 26954 / E90</strain>
    </source>
</reference>
<keyword evidence="1" id="KW-0472">Membrane</keyword>
<protein>
    <submittedName>
        <fullName evidence="2">Uncharacterized protein</fullName>
    </submittedName>
</protein>
<evidence type="ECO:0000313" key="2">
    <source>
        <dbReference type="EMBL" id="SDC88638.1"/>
    </source>
</evidence>
<organism evidence="2 3">
    <name type="scientific">Niabella drilacis (strain DSM 25811 / CCM 8410 / CCUG 62505 / LMG 26954 / E90)</name>
    <dbReference type="NCBI Taxonomy" id="1285928"/>
    <lineage>
        <taxon>Bacteria</taxon>
        <taxon>Pseudomonadati</taxon>
        <taxon>Bacteroidota</taxon>
        <taxon>Chitinophagia</taxon>
        <taxon>Chitinophagales</taxon>
        <taxon>Chitinophagaceae</taxon>
        <taxon>Niabella</taxon>
    </lineage>
</organism>
<dbReference type="EMBL" id="FMZO01000004">
    <property type="protein sequence ID" value="SDC88638.1"/>
    <property type="molecule type" value="Genomic_DNA"/>
</dbReference>